<feature type="signal peptide" evidence="1">
    <location>
        <begin position="1"/>
        <end position="21"/>
    </location>
</feature>
<dbReference type="EMBL" id="BLXT01006084">
    <property type="protein sequence ID" value="GFO28848.1"/>
    <property type="molecule type" value="Genomic_DNA"/>
</dbReference>
<reference evidence="3 4" key="1">
    <citation type="journal article" date="2021" name="Elife">
        <title>Chloroplast acquisition without the gene transfer in kleptoplastic sea slugs, Plakobranchus ocellatus.</title>
        <authorList>
            <person name="Maeda T."/>
            <person name="Takahashi S."/>
            <person name="Yoshida T."/>
            <person name="Shimamura S."/>
            <person name="Takaki Y."/>
            <person name="Nagai Y."/>
            <person name="Toyoda A."/>
            <person name="Suzuki Y."/>
            <person name="Arimoto A."/>
            <person name="Ishii H."/>
            <person name="Satoh N."/>
            <person name="Nishiyama T."/>
            <person name="Hasebe M."/>
            <person name="Maruyama T."/>
            <person name="Minagawa J."/>
            <person name="Obokata J."/>
            <person name="Shigenobu S."/>
        </authorList>
    </citation>
    <scope>NUCLEOTIDE SEQUENCE [LARGE SCALE GENOMIC DNA]</scope>
</reference>
<evidence type="ECO:0000259" key="2">
    <source>
        <dbReference type="PROSITE" id="PS50835"/>
    </source>
</evidence>
<feature type="domain" description="Ig-like" evidence="2">
    <location>
        <begin position="18"/>
        <end position="119"/>
    </location>
</feature>
<name>A0AAV4CBI4_9GAST</name>
<evidence type="ECO:0000313" key="3">
    <source>
        <dbReference type="EMBL" id="GFO28848.1"/>
    </source>
</evidence>
<organism evidence="3 4">
    <name type="scientific">Plakobranchus ocellatus</name>
    <dbReference type="NCBI Taxonomy" id="259542"/>
    <lineage>
        <taxon>Eukaryota</taxon>
        <taxon>Metazoa</taxon>
        <taxon>Spiralia</taxon>
        <taxon>Lophotrochozoa</taxon>
        <taxon>Mollusca</taxon>
        <taxon>Gastropoda</taxon>
        <taxon>Heterobranchia</taxon>
        <taxon>Euthyneura</taxon>
        <taxon>Panpulmonata</taxon>
        <taxon>Sacoglossa</taxon>
        <taxon>Placobranchoidea</taxon>
        <taxon>Plakobranchidae</taxon>
        <taxon>Plakobranchus</taxon>
    </lineage>
</organism>
<comment type="caution">
    <text evidence="3">The sequence shown here is derived from an EMBL/GenBank/DDBJ whole genome shotgun (WGS) entry which is preliminary data.</text>
</comment>
<dbReference type="PROSITE" id="PS50835">
    <property type="entry name" value="IG_LIKE"/>
    <property type="match status" value="1"/>
</dbReference>
<evidence type="ECO:0000256" key="1">
    <source>
        <dbReference type="SAM" id="SignalP"/>
    </source>
</evidence>
<feature type="chain" id="PRO_5043416492" description="Ig-like domain-containing protein" evidence="1">
    <location>
        <begin position="22"/>
        <end position="571"/>
    </location>
</feature>
<protein>
    <recommendedName>
        <fullName evidence="2">Ig-like domain-containing protein</fullName>
    </recommendedName>
</protein>
<dbReference type="Proteomes" id="UP000735302">
    <property type="component" value="Unassembled WGS sequence"/>
</dbReference>
<keyword evidence="1" id="KW-0732">Signal</keyword>
<dbReference type="AlphaFoldDB" id="A0AAV4CBI4"/>
<evidence type="ECO:0000313" key="4">
    <source>
        <dbReference type="Proteomes" id="UP000735302"/>
    </source>
</evidence>
<sequence>MNNRGVFYLLLLLSTLNPVKSDCRPVEEGQETTLTCTINTATLSCPSAIALIWKKADTGIVAVCESHQCSNYLNSDSFSATISKRGSTLAITNVSRIDPFNMEDKWTCRLCGDDKKEITACDKLEVYAKPEKPSCTVRENKDGSDDIESVTVSCSTINVYPTAKCSFKRRKNGGKFITINKSPTYNHTQTTGSLVYYWSECSVDVPVEELGEGTHSFSTFIYPDVTDGIDLVDETAASNTVTLTLPKTSITCSTEIIHGYIKGKSTKCTCVLTSDGYPKGQAQWYRGSQVVPGVSDILESIFDINNPVQNFDCKARSTIGESSRSKLTVQYAFFEENAVSMKSSTSIIDQCNDTNYANNRHPIICRVLKDKIYPAPIFSVSLDGRTFDVPREGYNSTMFYQSQFYPTPNIGGVYPITCRVINKITDKTQEQKISVTFRKPPLLPPKITIKGKTYQGVNARNRITLAAGHTEDISCQVEGGYPIANTTQLTCGSLTASGGGNVATLTIQKNQLNEEMNGTECKCTSHHVTGCYNNNETFLELYVTSTARSEDSLVNVITKALLLAYLCQFFW</sequence>
<dbReference type="InterPro" id="IPR007110">
    <property type="entry name" value="Ig-like_dom"/>
</dbReference>
<proteinExistence type="predicted"/>
<keyword evidence="4" id="KW-1185">Reference proteome</keyword>
<gene>
    <name evidence="3" type="ORF">PoB_005535300</name>
</gene>
<accession>A0AAV4CBI4</accession>